<protein>
    <submittedName>
        <fullName evidence="7">Family of uncharacterized function (DUF490)</fullName>
    </submittedName>
</protein>
<keyword evidence="3" id="KW-1133">Transmembrane helix</keyword>
<evidence type="ECO:0000259" key="6">
    <source>
        <dbReference type="Pfam" id="PF04357"/>
    </source>
</evidence>
<feature type="region of interest" description="Disordered" evidence="5">
    <location>
        <begin position="1472"/>
        <end position="1497"/>
    </location>
</feature>
<name>A0A378RLP0_MYROD</name>
<sequence>MLIVRRYLKKVDFRGKFKTLIVIKKFKKIVFRLLLALFCLLILAAGSMMLPIVQSYLARYVTEKVNEKFGTDFYIDRLSIDVFGVIHLKGVEARDNHENILIGIDHLQTRLADLNALQQGKVYLGTTRINGLYMNIHKYEGAELTNLDELIAVFDDGQPGEGKFRLKASRIFIKNSQLIISDDNTKAKVAVDFRKLQGQVDNFLIKGPEIYGTVKNVSFLDHWGMNVQNLTADFSHTKTSIGLKDMKLVTDQSDIEGNLKLTFEPGDMKYFVDKVKWDFEIKKAKLNSSDINVFAHEFASNKEVFFKGYMKGVMNDFVLEGANLVDENNSQIIGKFAFRNVFDDHEPFWMRADLSRLQTTRYNLVALMPDLLGKSLPTELDDLGLVNIIGNIELTKRTLDTDIELVTAIGKGNAKIAIQQLNDPDHARYKGNIKLDHFDLGHFIHNEQFGLTSFDLYIDGHGFNQKSLNTSVKGDVFSFVFGKYKYTQLAVDGLMKMPYYRGLLHSADPNVKLDFNGTIDLSTKEKNYDFVAQIDYADLYALGFVNDTLSKFTGDFEFKAKGNNIEDLEGVFKVNNAVYDNSKDHYVFEEFSIESSFTEGGERLLKLNSKEAIQGYIKGKFLFGESKMLFTNALGSLYTNYSPYKTKKGQYVDFDITVHNRLIEVFLPQLTLNERTHVDGEIDSDENLFKLNFDSPSIAVSGVEFFNILLNVNNSNPIYNTYVSIDSVHTNFYDISDFNLLNLTHNDTLFVRSEFKGGKNLKDKYELNLYHTINEEKLSVVGFKKSEVFFKDFQWSINENNDKANKLVFNKKLMDFTIDSLAISHNKQMVNLSGVMRDSTYKKLNLSFGNVDLNKITPDIENLSFGGKIDGEVNFSQMKDVYHPQANIVIDSLLINKIYLGDMFFKVDGDKRLEKFTVQSSLMDDEEKERFYLNGDVDVINKQTHFNLESGLTDFPLGTIAPFLSSVASDMTGTAFGKISFLGTAKNPDVNGRLYLNDTKFKSKFTGVSYAFDQETPLDITTKQFILRKAGLTDTKYKTRGLVDGNVSHKMFKDWVMNLSLSSTNLLALDTQYAEGSLYYGTAYINGKADIVGPIEMLSININATSNKGTSIKIPLKEAQSTGENNFIHFLSPQEKKLRLTGNDYDPYKYRNSGIELDFEFYVTPDAEIEIILDRESGHAMRGKGAGFITMEINTLGKFNMWGDFQAYEGEYNFKYGGLIDKKFVVKKYGTIRWDGNPMNAILDLQAIYHTEANPSVIIDNSIINRKVPTDVAIVLNGSLSNPEVDFDINFPTVSSVVKSELDYKLSDRDTRERQAMALLATGSFFSSDNSSSALAGSLFERASSIFDDLFSDVDDKFKVGLNYAQGERNPYTQTEGRLGVTFTTKVNDRISVNGKLGVPVGGVEQSVIVGDVEVLLRINEEGTLNARFFNRENDINYIGEGIGYTQGVGLSYEVDFDTLKELIAKFLNQSEKKKKKKEEKESSNNRAEDLPDSDYSQEFIRFYETRRKSGNTPSGQ</sequence>
<keyword evidence="4" id="KW-0472">Membrane</keyword>
<evidence type="ECO:0000256" key="3">
    <source>
        <dbReference type="ARBA" id="ARBA00022989"/>
    </source>
</evidence>
<dbReference type="PANTHER" id="PTHR36985">
    <property type="entry name" value="TRANSLOCATION AND ASSEMBLY MODULE SUBUNIT TAMB"/>
    <property type="match status" value="1"/>
</dbReference>
<feature type="domain" description="Translocation and assembly module TamB C-terminal" evidence="6">
    <location>
        <begin position="1032"/>
        <end position="1457"/>
    </location>
</feature>
<gene>
    <name evidence="7" type="ORF">NCTC11179_01480</name>
</gene>
<comment type="subcellular location">
    <subcellularLocation>
        <location evidence="1">Membrane</location>
        <topology evidence="1">Single-pass membrane protein</topology>
    </subcellularLocation>
</comment>
<reference evidence="7 8" key="1">
    <citation type="submission" date="2018-06" db="EMBL/GenBank/DDBJ databases">
        <authorList>
            <consortium name="Pathogen Informatics"/>
            <person name="Doyle S."/>
        </authorList>
    </citation>
    <scope>NUCLEOTIDE SEQUENCE [LARGE SCALE GENOMIC DNA]</scope>
    <source>
        <strain evidence="7 8">NCTC11179</strain>
    </source>
</reference>
<dbReference type="Pfam" id="PF04357">
    <property type="entry name" value="TamB"/>
    <property type="match status" value="1"/>
</dbReference>
<evidence type="ECO:0000313" key="7">
    <source>
        <dbReference type="EMBL" id="STZ27942.1"/>
    </source>
</evidence>
<organism evidence="7 8">
    <name type="scientific">Myroides odoratus</name>
    <name type="common">Flavobacterium odoratum</name>
    <dbReference type="NCBI Taxonomy" id="256"/>
    <lineage>
        <taxon>Bacteria</taxon>
        <taxon>Pseudomonadati</taxon>
        <taxon>Bacteroidota</taxon>
        <taxon>Flavobacteriia</taxon>
        <taxon>Flavobacteriales</taxon>
        <taxon>Flavobacteriaceae</taxon>
        <taxon>Myroides</taxon>
    </lineage>
</organism>
<evidence type="ECO:0000256" key="1">
    <source>
        <dbReference type="ARBA" id="ARBA00004167"/>
    </source>
</evidence>
<proteinExistence type="predicted"/>
<dbReference type="InterPro" id="IPR007452">
    <property type="entry name" value="TamB_C"/>
</dbReference>
<keyword evidence="8" id="KW-1185">Reference proteome</keyword>
<dbReference type="EMBL" id="UGQL01000001">
    <property type="protein sequence ID" value="STZ27942.1"/>
    <property type="molecule type" value="Genomic_DNA"/>
</dbReference>
<feature type="compositionally biased region" description="Basic and acidic residues" evidence="5">
    <location>
        <begin position="1479"/>
        <end position="1490"/>
    </location>
</feature>
<dbReference type="PANTHER" id="PTHR36985:SF1">
    <property type="entry name" value="TRANSLOCATION AND ASSEMBLY MODULE SUBUNIT TAMB"/>
    <property type="match status" value="1"/>
</dbReference>
<evidence type="ECO:0000313" key="8">
    <source>
        <dbReference type="Proteomes" id="UP000255024"/>
    </source>
</evidence>
<dbReference type="GO" id="GO:0009306">
    <property type="term" value="P:protein secretion"/>
    <property type="evidence" value="ECO:0007669"/>
    <property type="project" value="InterPro"/>
</dbReference>
<accession>A0A378RLP0</accession>
<evidence type="ECO:0000256" key="5">
    <source>
        <dbReference type="SAM" id="MobiDB-lite"/>
    </source>
</evidence>
<keyword evidence="2" id="KW-0812">Transmembrane</keyword>
<dbReference type="Proteomes" id="UP000255024">
    <property type="component" value="Unassembled WGS sequence"/>
</dbReference>
<dbReference type="GO" id="GO:0005886">
    <property type="term" value="C:plasma membrane"/>
    <property type="evidence" value="ECO:0007669"/>
    <property type="project" value="InterPro"/>
</dbReference>
<evidence type="ECO:0000256" key="4">
    <source>
        <dbReference type="ARBA" id="ARBA00023136"/>
    </source>
</evidence>
<evidence type="ECO:0000256" key="2">
    <source>
        <dbReference type="ARBA" id="ARBA00022692"/>
    </source>
</evidence>